<name>A0A971CY97_9BIFI</name>
<accession>A0A971CY97</accession>
<comment type="caution">
    <text evidence="1">The sequence shown here is derived from an EMBL/GenBank/DDBJ whole genome shotgun (WGS) entry which is preliminary data.</text>
</comment>
<reference evidence="1" key="1">
    <citation type="journal article" date="2020" name="Biotechnol. Biofuels">
        <title>New insights from the biogas microbiome by comprehensive genome-resolved metagenomics of nearly 1600 species originating from multiple anaerobic digesters.</title>
        <authorList>
            <person name="Campanaro S."/>
            <person name="Treu L."/>
            <person name="Rodriguez-R L.M."/>
            <person name="Kovalovszki A."/>
            <person name="Ziels R.M."/>
            <person name="Maus I."/>
            <person name="Zhu X."/>
            <person name="Kougias P.G."/>
            <person name="Basile A."/>
            <person name="Luo G."/>
            <person name="Schluter A."/>
            <person name="Konstantinidis K.T."/>
            <person name="Angelidaki I."/>
        </authorList>
    </citation>
    <scope>NUCLEOTIDE SEQUENCE</scope>
    <source>
        <strain evidence="1">AS01afH2WH_6</strain>
    </source>
</reference>
<sequence>MDSLETTPASGDEQAIRIIKDDQGILVLGDDDAVNSWLDDAGLSKQALHLGKQSLQVAGQGLQALGELASQSGRWVKLTSESAQKVAQYGSTGTGVLRQSGKIKHILKFENLSKASTLANPQMLTGVAGIMTQMALEQSIREITDYLETIDKKIDDLLQDQKDQSIANLVGVAHMVDETVMIRNKVGSVTDTTWSKVAGCPQDLVRAQGYALLKIEGLAKKLSEAGDAGEAERVSVQMQKDITEWTSILGNAVQLQDKLYVLELDRVMAERPETVEMHRQGVIEARRVRLHDIESKLFQLNASIKASGLKVREQKVKHPFAVTHMLQILDKVNDHVAQFAISVGIEAERIEIEMAPSWADAAGKLITDGTSRFGAGVKHLGEGAKRLGQGAAKLGGETTHKVAEGSVHLGGDAARLGRQLGDGLSAGIGDASKKFTGFIGRKKPRE</sequence>
<dbReference type="Proteomes" id="UP000767327">
    <property type="component" value="Unassembled WGS sequence"/>
</dbReference>
<organism evidence="1 2">
    <name type="scientific">Bifidobacterium crudilactis</name>
    <dbReference type="NCBI Taxonomy" id="327277"/>
    <lineage>
        <taxon>Bacteria</taxon>
        <taxon>Bacillati</taxon>
        <taxon>Actinomycetota</taxon>
        <taxon>Actinomycetes</taxon>
        <taxon>Bifidobacteriales</taxon>
        <taxon>Bifidobacteriaceae</taxon>
        <taxon>Bifidobacterium</taxon>
    </lineage>
</organism>
<dbReference type="RefSeq" id="WP_273173129.1">
    <property type="nucleotide sequence ID" value="NZ_JAAXZR010000016.1"/>
</dbReference>
<dbReference type="EMBL" id="JAAXZR010000016">
    <property type="protein sequence ID" value="NLT79359.1"/>
    <property type="molecule type" value="Genomic_DNA"/>
</dbReference>
<dbReference type="AlphaFoldDB" id="A0A971CY97"/>
<evidence type="ECO:0000313" key="2">
    <source>
        <dbReference type="Proteomes" id="UP000767327"/>
    </source>
</evidence>
<reference evidence="1" key="2">
    <citation type="submission" date="2020-01" db="EMBL/GenBank/DDBJ databases">
        <authorList>
            <person name="Campanaro S."/>
        </authorList>
    </citation>
    <scope>NUCLEOTIDE SEQUENCE</scope>
    <source>
        <strain evidence="1">AS01afH2WH_6</strain>
    </source>
</reference>
<proteinExistence type="predicted"/>
<protein>
    <submittedName>
        <fullName evidence="1">Uncharacterized protein</fullName>
    </submittedName>
</protein>
<gene>
    <name evidence="1" type="ORF">GXW98_03610</name>
</gene>
<evidence type="ECO:0000313" key="1">
    <source>
        <dbReference type="EMBL" id="NLT79359.1"/>
    </source>
</evidence>